<name>A0A8T0FAJ2_ARGBR</name>
<keyword evidence="2" id="KW-1185">Reference proteome</keyword>
<comment type="caution">
    <text evidence="1">The sequence shown here is derived from an EMBL/GenBank/DDBJ whole genome shotgun (WGS) entry which is preliminary data.</text>
</comment>
<sequence>MMNLVTDLKMTKTKLLKKTIVVPGLSGVDVQKQGVLGASGLIYATTDEKCKMSHEDSKSQSLKKDKKDFVDALELVIINDLSDNNNNISGYANSTVNPDLLPGSNESENGKRQVAEDVNVENICLQMQMRCSLFPYKIWFT</sequence>
<reference evidence="1" key="2">
    <citation type="submission" date="2020-06" db="EMBL/GenBank/DDBJ databases">
        <authorList>
            <person name="Sheffer M."/>
        </authorList>
    </citation>
    <scope>NUCLEOTIDE SEQUENCE</scope>
</reference>
<dbReference type="AlphaFoldDB" id="A0A8T0FAJ2"/>
<evidence type="ECO:0000313" key="2">
    <source>
        <dbReference type="Proteomes" id="UP000807504"/>
    </source>
</evidence>
<organism evidence="1 2">
    <name type="scientific">Argiope bruennichi</name>
    <name type="common">Wasp spider</name>
    <name type="synonym">Aranea bruennichi</name>
    <dbReference type="NCBI Taxonomy" id="94029"/>
    <lineage>
        <taxon>Eukaryota</taxon>
        <taxon>Metazoa</taxon>
        <taxon>Ecdysozoa</taxon>
        <taxon>Arthropoda</taxon>
        <taxon>Chelicerata</taxon>
        <taxon>Arachnida</taxon>
        <taxon>Araneae</taxon>
        <taxon>Araneomorphae</taxon>
        <taxon>Entelegynae</taxon>
        <taxon>Araneoidea</taxon>
        <taxon>Araneidae</taxon>
        <taxon>Argiope</taxon>
    </lineage>
</organism>
<proteinExistence type="predicted"/>
<evidence type="ECO:0000313" key="1">
    <source>
        <dbReference type="EMBL" id="KAF8788196.1"/>
    </source>
</evidence>
<reference evidence="1" key="1">
    <citation type="journal article" date="2020" name="bioRxiv">
        <title>Chromosome-level reference genome of the European wasp spider Argiope bruennichi: a resource for studies on range expansion and evolutionary adaptation.</title>
        <authorList>
            <person name="Sheffer M.M."/>
            <person name="Hoppe A."/>
            <person name="Krehenwinkel H."/>
            <person name="Uhl G."/>
            <person name="Kuss A.W."/>
            <person name="Jensen L."/>
            <person name="Jensen C."/>
            <person name="Gillespie R.G."/>
            <person name="Hoff K.J."/>
            <person name="Prost S."/>
        </authorList>
    </citation>
    <scope>NUCLEOTIDE SEQUENCE</scope>
</reference>
<dbReference type="Proteomes" id="UP000807504">
    <property type="component" value="Unassembled WGS sequence"/>
</dbReference>
<gene>
    <name evidence="1" type="ORF">HNY73_009727</name>
</gene>
<accession>A0A8T0FAJ2</accession>
<dbReference type="EMBL" id="JABXBU010000015">
    <property type="protein sequence ID" value="KAF8788196.1"/>
    <property type="molecule type" value="Genomic_DNA"/>
</dbReference>
<protein>
    <submittedName>
        <fullName evidence="1">Uncharacterized protein</fullName>
    </submittedName>
</protein>